<dbReference type="GO" id="GO:0005886">
    <property type="term" value="C:plasma membrane"/>
    <property type="evidence" value="ECO:0007669"/>
    <property type="project" value="UniProtKB-SubCell"/>
</dbReference>
<dbReference type="Proteomes" id="UP000265614">
    <property type="component" value="Unassembled WGS sequence"/>
</dbReference>
<feature type="transmembrane region" description="Helical" evidence="6">
    <location>
        <begin position="239"/>
        <end position="258"/>
    </location>
</feature>
<evidence type="ECO:0000313" key="8">
    <source>
        <dbReference type="EMBL" id="RJK96034.1"/>
    </source>
</evidence>
<dbReference type="EMBL" id="QZEZ01000004">
    <property type="protein sequence ID" value="RJK96034.1"/>
    <property type="molecule type" value="Genomic_DNA"/>
</dbReference>
<evidence type="ECO:0000256" key="6">
    <source>
        <dbReference type="SAM" id="Phobius"/>
    </source>
</evidence>
<feature type="transmembrane region" description="Helical" evidence="6">
    <location>
        <begin position="318"/>
        <end position="337"/>
    </location>
</feature>
<evidence type="ECO:0000256" key="1">
    <source>
        <dbReference type="ARBA" id="ARBA00004651"/>
    </source>
</evidence>
<dbReference type="InterPro" id="IPR003838">
    <property type="entry name" value="ABC3_permease_C"/>
</dbReference>
<comment type="caution">
    <text evidence="8">The sequence shown here is derived from an EMBL/GenBank/DDBJ whole genome shotgun (WGS) entry which is preliminary data.</text>
</comment>
<dbReference type="Pfam" id="PF02687">
    <property type="entry name" value="FtsX"/>
    <property type="match status" value="2"/>
</dbReference>
<evidence type="ECO:0000256" key="4">
    <source>
        <dbReference type="ARBA" id="ARBA00022989"/>
    </source>
</evidence>
<evidence type="ECO:0000256" key="5">
    <source>
        <dbReference type="ARBA" id="ARBA00023136"/>
    </source>
</evidence>
<name>A0A3A3Z5Z3_9ACTN</name>
<accession>A0A3A3Z5Z3</accession>
<feature type="transmembrane region" description="Helical" evidence="6">
    <location>
        <begin position="279"/>
        <end position="298"/>
    </location>
</feature>
<feature type="transmembrane region" description="Helical" evidence="6">
    <location>
        <begin position="790"/>
        <end position="815"/>
    </location>
</feature>
<protein>
    <submittedName>
        <fullName evidence="8">ABC transporter permease</fullName>
    </submittedName>
</protein>
<proteinExistence type="predicted"/>
<keyword evidence="2" id="KW-1003">Cell membrane</keyword>
<reference evidence="8 9" key="1">
    <citation type="submission" date="2018-09" db="EMBL/GenBank/DDBJ databases">
        <title>YIM 75000 draft genome.</title>
        <authorList>
            <person name="Tang S."/>
            <person name="Feng Y."/>
        </authorList>
    </citation>
    <scope>NUCLEOTIDE SEQUENCE [LARGE SCALE GENOMIC DNA]</scope>
    <source>
        <strain evidence="8 9">YIM 75000</strain>
    </source>
</reference>
<evidence type="ECO:0000256" key="3">
    <source>
        <dbReference type="ARBA" id="ARBA00022692"/>
    </source>
</evidence>
<keyword evidence="5 6" id="KW-0472">Membrane</keyword>
<feature type="transmembrane region" description="Helical" evidence="6">
    <location>
        <begin position="200"/>
        <end position="219"/>
    </location>
</feature>
<keyword evidence="4 6" id="KW-1133">Transmembrane helix</keyword>
<keyword evidence="9" id="KW-1185">Reference proteome</keyword>
<feature type="domain" description="ABC3 transporter permease C-terminal" evidence="7">
    <location>
        <begin position="800"/>
        <end position="920"/>
    </location>
</feature>
<feature type="domain" description="ABC3 transporter permease C-terminal" evidence="7">
    <location>
        <begin position="162"/>
        <end position="258"/>
    </location>
</feature>
<dbReference type="AlphaFoldDB" id="A0A3A3Z5Z3"/>
<evidence type="ECO:0000313" key="9">
    <source>
        <dbReference type="Proteomes" id="UP000265614"/>
    </source>
</evidence>
<organism evidence="8 9">
    <name type="scientific">Vallicoccus soli</name>
    <dbReference type="NCBI Taxonomy" id="2339232"/>
    <lineage>
        <taxon>Bacteria</taxon>
        <taxon>Bacillati</taxon>
        <taxon>Actinomycetota</taxon>
        <taxon>Actinomycetes</taxon>
        <taxon>Motilibacterales</taxon>
        <taxon>Vallicoccaceae</taxon>
        <taxon>Vallicoccus</taxon>
    </lineage>
</organism>
<feature type="transmembrane region" description="Helical" evidence="6">
    <location>
        <begin position="850"/>
        <end position="877"/>
    </location>
</feature>
<sequence>MSGSWPGPPAADGAVPAALPAAAARALGVRPGDALAVTDRLTGTTRRVVLTGTFEVAPRDARRWPDGDLLAAGRRAGGETVAYGPLVVDPAALAGERVEGRWRAEPGTAGLRAGDADAVAAALRALPAALPGAQVDAPLLDALDGVRRPLLAGRASTLVPAVQVALLALLALAHSARLVAEHRAGEAGLLRARGLSRAGWLGLAAREALLVAAPGALLAPPLAALLLRALGLREGAAPPAAWAVSLAVAVAGALVLVLPSAAQGAAAAPARVRPLLRPGGDAALLAVVALAGLALWQLERYGSPLASDGDGVRVDPLLVVAPALGLLAAALLALRAVPWAAGAWARRAARGPGLLPALAGWQVSRRPARYTGPALVLVLALSVGALAVVLSSSWRAAERDQADFAAGADVRAVAGTGQGDLRATARGAGASAVLPVLRRQERRAGGDRTLLAVDAAAAPAVVRLREDLAGAPLADLLAPLVAGRPQPPALALGGGGRLSAEVALRRSRTAAPPRSSLPPALAGPAGRTAAVEDAAVVSAVLRDADGLLARRPLGTVPVDGRARTVAAELPGGHDLLALEASYAVPQLVDAAAPPARLHLDLAGAALGGAPLDLGGWTARVVPAPGLSAAPEVLAARASGAAARVTALSGADDGRGRAVVLGLAPGPVAAPAPLPAVVTRALADGAGAGPGDLLDLGVPGARVQARVEHVVEALPTVDPGAYGGVLVDLPSYAVAVHAALAEVPGPTETWASAPAGGGAALAAALRADPQLAGGEVVERAALRAAYADDPVAVGVSGALLIAFACGLAFALVGLAVDAAVAVRERRAELAVLRALGTPPSALARLLAGEQVALVVVGTLLGVLLGTAVAALVVPAVTVAAGGTRPVPPVLVVAPWGPLALLAAGVGGALVLLVLAAAALARRSGAGGLR</sequence>
<evidence type="ECO:0000259" key="7">
    <source>
        <dbReference type="Pfam" id="PF02687"/>
    </source>
</evidence>
<evidence type="ECO:0000256" key="2">
    <source>
        <dbReference type="ARBA" id="ARBA00022475"/>
    </source>
</evidence>
<feature type="transmembrane region" description="Helical" evidence="6">
    <location>
        <begin position="158"/>
        <end position="179"/>
    </location>
</feature>
<feature type="transmembrane region" description="Helical" evidence="6">
    <location>
        <begin position="897"/>
        <end position="919"/>
    </location>
</feature>
<gene>
    <name evidence="8" type="ORF">D5H78_10755</name>
</gene>
<comment type="subcellular location">
    <subcellularLocation>
        <location evidence="1">Cell membrane</location>
        <topology evidence="1">Multi-pass membrane protein</topology>
    </subcellularLocation>
</comment>
<keyword evidence="3 6" id="KW-0812">Transmembrane</keyword>
<feature type="transmembrane region" description="Helical" evidence="6">
    <location>
        <begin position="374"/>
        <end position="394"/>
    </location>
</feature>